<accession>C7NPY7</accession>
<dbReference type="Proteomes" id="UP000002071">
    <property type="component" value="Chromosome"/>
</dbReference>
<reference evidence="2 3" key="1">
    <citation type="journal article" date="2009" name="Stand. Genomic Sci.">
        <title>Complete genome sequence of Halorhabdus utahensis type strain (AX-2).</title>
        <authorList>
            <person name="Anderson I."/>
            <person name="Tindall B.J."/>
            <person name="Pomrenke H."/>
            <person name="Goker M."/>
            <person name="Lapidus A."/>
            <person name="Nolan M."/>
            <person name="Copeland A."/>
            <person name="Glavina Del Rio T."/>
            <person name="Chen F."/>
            <person name="Tice H."/>
            <person name="Cheng J.F."/>
            <person name="Lucas S."/>
            <person name="Chertkov O."/>
            <person name="Bruce D."/>
            <person name="Brettin T."/>
            <person name="Detter J.C."/>
            <person name="Han C."/>
            <person name="Goodwin L."/>
            <person name="Land M."/>
            <person name="Hauser L."/>
            <person name="Chang Y.J."/>
            <person name="Jeffries C.D."/>
            <person name="Pitluck S."/>
            <person name="Pati A."/>
            <person name="Mavromatis K."/>
            <person name="Ivanova N."/>
            <person name="Ovchinnikova G."/>
            <person name="Chen A."/>
            <person name="Palaniappan K."/>
            <person name="Chain P."/>
            <person name="Rohde M."/>
            <person name="Bristow J."/>
            <person name="Eisen J.A."/>
            <person name="Markowitz V."/>
            <person name="Hugenholtz P."/>
            <person name="Kyrpides N.C."/>
            <person name="Klenk H.P."/>
        </authorList>
    </citation>
    <scope>NUCLEOTIDE SEQUENCE [LARGE SCALE GENOMIC DNA]</scope>
    <source>
        <strain evidence="3">DSM 12940 / JCM 11049 / AX-2</strain>
    </source>
</reference>
<dbReference type="GeneID" id="8382509"/>
<dbReference type="OrthoDB" id="271975at2157"/>
<dbReference type="RefSeq" id="WP_012795311.1">
    <property type="nucleotide sequence ID" value="NC_013158.1"/>
</dbReference>
<dbReference type="KEGG" id="hut:Huta_0246"/>
<feature type="transmembrane region" description="Helical" evidence="1">
    <location>
        <begin position="113"/>
        <end position="138"/>
    </location>
</feature>
<keyword evidence="1" id="KW-1133">Transmembrane helix</keyword>
<dbReference type="eggNOG" id="arCOG08994">
    <property type="taxonomic scope" value="Archaea"/>
</dbReference>
<feature type="transmembrane region" description="Helical" evidence="1">
    <location>
        <begin position="70"/>
        <end position="93"/>
    </location>
</feature>
<dbReference type="HOGENOM" id="CLU_1665469_0_0_2"/>
<evidence type="ECO:0000313" key="2">
    <source>
        <dbReference type="EMBL" id="ACV10434.1"/>
    </source>
</evidence>
<keyword evidence="1" id="KW-0812">Transmembrane</keyword>
<feature type="transmembrane region" description="Helical" evidence="1">
    <location>
        <begin position="20"/>
        <end position="37"/>
    </location>
</feature>
<evidence type="ECO:0000256" key="1">
    <source>
        <dbReference type="SAM" id="Phobius"/>
    </source>
</evidence>
<protein>
    <submittedName>
        <fullName evidence="2">Uncharacterized protein</fullName>
    </submittedName>
</protein>
<dbReference type="EMBL" id="CP001687">
    <property type="protein sequence ID" value="ACV10434.1"/>
    <property type="molecule type" value="Genomic_DNA"/>
</dbReference>
<dbReference type="Pfam" id="PF17647">
    <property type="entry name" value="DUF5518"/>
    <property type="match status" value="1"/>
</dbReference>
<gene>
    <name evidence="2" type="ordered locus">Huta_0246</name>
</gene>
<dbReference type="AlphaFoldDB" id="C7NPY7"/>
<keyword evidence="3" id="KW-1185">Reference proteome</keyword>
<organism evidence="2 3">
    <name type="scientific">Halorhabdus utahensis (strain DSM 12940 / JCM 11049 / AX-2)</name>
    <dbReference type="NCBI Taxonomy" id="519442"/>
    <lineage>
        <taxon>Archaea</taxon>
        <taxon>Methanobacteriati</taxon>
        <taxon>Methanobacteriota</taxon>
        <taxon>Stenosarchaea group</taxon>
        <taxon>Halobacteria</taxon>
        <taxon>Halobacteriales</taxon>
        <taxon>Haloarculaceae</taxon>
        <taxon>Halorhabdus</taxon>
    </lineage>
</organism>
<name>C7NPY7_HALUD</name>
<dbReference type="STRING" id="519442.Huta_0246"/>
<proteinExistence type="predicted"/>
<dbReference type="InterPro" id="IPR040493">
    <property type="entry name" value="DUF5518"/>
</dbReference>
<sequence>MASLKNQFRDLGHGPLRNAVLLGIVSIPFTIGINWVFVFDGVQVLPLFIACVASGYLSRSQRVNGMQAGIVTGISGGIPILFWQSGVAVSAWWGNPILVDVVGDSWLMNASSAGAGVLTAGILTVVLIVVGVIGGLLGQWMDDRFSSKQSANRETERA</sequence>
<feature type="transmembrane region" description="Helical" evidence="1">
    <location>
        <begin position="43"/>
        <end position="58"/>
    </location>
</feature>
<keyword evidence="1" id="KW-0472">Membrane</keyword>
<evidence type="ECO:0000313" key="3">
    <source>
        <dbReference type="Proteomes" id="UP000002071"/>
    </source>
</evidence>